<dbReference type="RefSeq" id="WP_344041050.1">
    <property type="nucleotide sequence ID" value="NZ_BAAAKE010000027.1"/>
</dbReference>
<dbReference type="PROSITE" id="PS51318">
    <property type="entry name" value="TAT"/>
    <property type="match status" value="1"/>
</dbReference>
<keyword evidence="1" id="KW-0732">Signal</keyword>
<comment type="caution">
    <text evidence="2">The sequence shown here is derived from an EMBL/GenBank/DDBJ whole genome shotgun (WGS) entry which is preliminary data.</text>
</comment>
<sequence length="142" mass="15044">MRSSTNRERTFRTLAAAAAAVGALTAVAGPAAAATGTTTEFQASAGCVTTDIHLDPAAREAGWTVDCADRRYVFADITVFAGGVAHSNPQEARWVDAGDTWQDLNVYPQTTPAIDHLCVHLVSYVDPTNPFEQPQVIGHSCI</sequence>
<accession>A0ABV9Y758</accession>
<evidence type="ECO:0000313" key="2">
    <source>
        <dbReference type="EMBL" id="MFC5058411.1"/>
    </source>
</evidence>
<organism evidence="2 3">
    <name type="scientific">Saccharothrix xinjiangensis</name>
    <dbReference type="NCBI Taxonomy" id="204798"/>
    <lineage>
        <taxon>Bacteria</taxon>
        <taxon>Bacillati</taxon>
        <taxon>Actinomycetota</taxon>
        <taxon>Actinomycetes</taxon>
        <taxon>Pseudonocardiales</taxon>
        <taxon>Pseudonocardiaceae</taxon>
        <taxon>Saccharothrix</taxon>
    </lineage>
</organism>
<proteinExistence type="predicted"/>
<protein>
    <recommendedName>
        <fullName evidence="4">Secreted protein</fullName>
    </recommendedName>
</protein>
<keyword evidence="3" id="KW-1185">Reference proteome</keyword>
<reference evidence="3" key="1">
    <citation type="journal article" date="2019" name="Int. J. Syst. Evol. Microbiol.">
        <title>The Global Catalogue of Microorganisms (GCM) 10K type strain sequencing project: providing services to taxonomists for standard genome sequencing and annotation.</title>
        <authorList>
            <consortium name="The Broad Institute Genomics Platform"/>
            <consortium name="The Broad Institute Genome Sequencing Center for Infectious Disease"/>
            <person name="Wu L."/>
            <person name="Ma J."/>
        </authorList>
    </citation>
    <scope>NUCLEOTIDE SEQUENCE [LARGE SCALE GENOMIC DNA]</scope>
    <source>
        <strain evidence="3">KCTC 12848</strain>
    </source>
</reference>
<dbReference type="EMBL" id="JBHSJB010000032">
    <property type="protein sequence ID" value="MFC5058411.1"/>
    <property type="molecule type" value="Genomic_DNA"/>
</dbReference>
<dbReference type="InterPro" id="IPR006311">
    <property type="entry name" value="TAT_signal"/>
</dbReference>
<gene>
    <name evidence="2" type="ORF">ACFPFM_32270</name>
</gene>
<dbReference type="Proteomes" id="UP001595833">
    <property type="component" value="Unassembled WGS sequence"/>
</dbReference>
<evidence type="ECO:0008006" key="4">
    <source>
        <dbReference type="Google" id="ProtNLM"/>
    </source>
</evidence>
<name>A0ABV9Y758_9PSEU</name>
<evidence type="ECO:0000256" key="1">
    <source>
        <dbReference type="SAM" id="SignalP"/>
    </source>
</evidence>
<evidence type="ECO:0000313" key="3">
    <source>
        <dbReference type="Proteomes" id="UP001595833"/>
    </source>
</evidence>
<feature type="signal peptide" evidence="1">
    <location>
        <begin position="1"/>
        <end position="33"/>
    </location>
</feature>
<feature type="chain" id="PRO_5047185750" description="Secreted protein" evidence="1">
    <location>
        <begin position="34"/>
        <end position="142"/>
    </location>
</feature>